<keyword evidence="2" id="KW-1185">Reference proteome</keyword>
<proteinExistence type="predicted"/>
<dbReference type="Pfam" id="PF26606">
    <property type="entry name" value="SCO4848"/>
    <property type="match status" value="1"/>
</dbReference>
<gene>
    <name evidence="1" type="ORF">IAG44_15170</name>
</gene>
<dbReference type="InterPro" id="IPR058061">
    <property type="entry name" value="SCO4848-like"/>
</dbReference>
<accession>A0A7H0ITW2</accession>
<dbReference type="KEGG" id="sroi:IAG44_15170"/>
<name>A0A7H0ITW2_9ACTN</name>
<dbReference type="Proteomes" id="UP000516052">
    <property type="component" value="Chromosome"/>
</dbReference>
<evidence type="ECO:0000313" key="1">
    <source>
        <dbReference type="EMBL" id="QNP76228.1"/>
    </source>
</evidence>
<evidence type="ECO:0000313" key="2">
    <source>
        <dbReference type="Proteomes" id="UP000516052"/>
    </source>
</evidence>
<reference evidence="1 2" key="1">
    <citation type="submission" date="2020-08" db="EMBL/GenBank/DDBJ databases">
        <title>A novel species.</title>
        <authorList>
            <person name="Gao J."/>
        </authorList>
    </citation>
    <scope>NUCLEOTIDE SEQUENCE [LARGE SCALE GENOMIC DNA]</scope>
    <source>
        <strain evidence="1 2">CRXT-G-22</strain>
    </source>
</reference>
<organism evidence="1 2">
    <name type="scientific">Streptomyces roseirectus</name>
    <dbReference type="NCBI Taxonomy" id="2768066"/>
    <lineage>
        <taxon>Bacteria</taxon>
        <taxon>Bacillati</taxon>
        <taxon>Actinomycetota</taxon>
        <taxon>Actinomycetes</taxon>
        <taxon>Kitasatosporales</taxon>
        <taxon>Streptomycetaceae</taxon>
        <taxon>Streptomyces</taxon>
    </lineage>
</organism>
<sequence length="54" mass="6211">MKLTRPLSWFLLAFGVWSWVIRVTFHNTPATCRKITLKEQVRPHVHLLGLGPTG</sequence>
<dbReference type="EMBL" id="CP060828">
    <property type="protein sequence ID" value="QNP76228.1"/>
    <property type="molecule type" value="Genomic_DNA"/>
</dbReference>
<protein>
    <submittedName>
        <fullName evidence="1">Uncharacterized protein</fullName>
    </submittedName>
</protein>
<dbReference type="AlphaFoldDB" id="A0A7H0ITW2"/>